<evidence type="ECO:0000313" key="2">
    <source>
        <dbReference type="Proteomes" id="UP000031135"/>
    </source>
</evidence>
<dbReference type="KEGG" id="csm:CSUB8521_1122"/>
<reference evidence="1 2" key="1">
    <citation type="journal article" date="2014" name="Genome Biol. Evol.">
        <title>Comparative Genomics of the Campylobacter lari Group.</title>
        <authorList>
            <person name="Miller W.G."/>
            <person name="Yee E."/>
            <person name="Chapman M.H."/>
            <person name="Smith T.P."/>
            <person name="Bono J.L."/>
            <person name="Huynh S."/>
            <person name="Parker C.T."/>
            <person name="Vandamme P."/>
            <person name="Luong K."/>
            <person name="Korlach J."/>
        </authorList>
    </citation>
    <scope>NUCLEOTIDE SEQUENCE [LARGE SCALE GENOMIC DNA]</scope>
    <source>
        <strain evidence="1 2">LMG 24374</strain>
    </source>
</reference>
<dbReference type="EMBL" id="CP007772">
    <property type="protein sequence ID" value="AJC90957.1"/>
    <property type="molecule type" value="Genomic_DNA"/>
</dbReference>
<accession>A0A0A8HAI0</accession>
<protein>
    <recommendedName>
        <fullName evidence="3">Prepilin-type N-terminal cleavage/methylation domain-containing protein</fullName>
    </recommendedName>
</protein>
<name>A0A0A8HAI0_9BACT</name>
<proteinExistence type="predicted"/>
<organism evidence="1 2">
    <name type="scientific">Campylobacter subantarcticus LMG 24374</name>
    <dbReference type="NCBI Taxonomy" id="1388751"/>
    <lineage>
        <taxon>Bacteria</taxon>
        <taxon>Pseudomonadati</taxon>
        <taxon>Campylobacterota</taxon>
        <taxon>Epsilonproteobacteria</taxon>
        <taxon>Campylobacterales</taxon>
        <taxon>Campylobacteraceae</taxon>
        <taxon>Campylobacter</taxon>
    </lineage>
</organism>
<dbReference type="AlphaFoldDB" id="A0A0A8HAI0"/>
<dbReference type="HOGENOM" id="CLU_1140925_0_0_7"/>
<sequence>MKKAFNLLELVLSFVILGILVAILSNPAIHLYNYSYKIKNSNTIFLNLNQTLFSIEKIYHSCLNVTLTSNSFECYMSTNDDIFYDISLKKLNFSGVILENNESSFSPKSNLHFVEDGISKGILSNYKDMHSEKKLKIYANDYMYFYDMKNSKVYKVLIDDKEKIHFLNEKFSGFYTVLYAYVRVYLENENIYIQIDDLNHNKRSFLLAQNISKLIFKQDDKALKVSICDKNQNECLSKWMFL</sequence>
<evidence type="ECO:0008006" key="3">
    <source>
        <dbReference type="Google" id="ProtNLM"/>
    </source>
</evidence>
<gene>
    <name evidence="1" type="ORF">CSUB8521_1122</name>
</gene>
<dbReference type="RefSeq" id="WP_039664157.1">
    <property type="nucleotide sequence ID" value="NZ_CP007772.1"/>
</dbReference>
<evidence type="ECO:0000313" key="1">
    <source>
        <dbReference type="EMBL" id="AJC90957.1"/>
    </source>
</evidence>
<dbReference type="OrthoDB" id="5354581at2"/>
<dbReference type="Proteomes" id="UP000031135">
    <property type="component" value="Chromosome"/>
</dbReference>